<dbReference type="CDD" id="cd02022">
    <property type="entry name" value="DPCK"/>
    <property type="match status" value="1"/>
</dbReference>
<keyword evidence="8" id="KW-0472">Membrane</keyword>
<dbReference type="PhylomeDB" id="A0A060T5H3"/>
<dbReference type="PANTHER" id="PTHR10695">
    <property type="entry name" value="DEPHOSPHO-COA KINASE-RELATED"/>
    <property type="match status" value="1"/>
</dbReference>
<feature type="transmembrane region" description="Helical" evidence="8">
    <location>
        <begin position="206"/>
        <end position="228"/>
    </location>
</feature>
<keyword evidence="8" id="KW-0812">Transmembrane</keyword>
<protein>
    <submittedName>
        <fullName evidence="9">ARAD1B11418p</fullName>
    </submittedName>
</protein>
<comment type="similarity">
    <text evidence="1">Belongs to the CoaE family.</text>
</comment>
<dbReference type="AlphaFoldDB" id="A0A060T5H3"/>
<dbReference type="Pfam" id="PF01121">
    <property type="entry name" value="CoaE"/>
    <property type="match status" value="1"/>
</dbReference>
<dbReference type="GO" id="GO:0004140">
    <property type="term" value="F:dephospho-CoA kinase activity"/>
    <property type="evidence" value="ECO:0007669"/>
    <property type="project" value="InterPro"/>
</dbReference>
<keyword evidence="8" id="KW-1133">Transmembrane helix</keyword>
<evidence type="ECO:0000256" key="6">
    <source>
        <dbReference type="ARBA" id="ARBA00022840"/>
    </source>
</evidence>
<evidence type="ECO:0000256" key="3">
    <source>
        <dbReference type="ARBA" id="ARBA00022679"/>
    </source>
</evidence>
<dbReference type="SUPFAM" id="SSF52540">
    <property type="entry name" value="P-loop containing nucleoside triphosphate hydrolases"/>
    <property type="match status" value="1"/>
</dbReference>
<reference evidence="9" key="1">
    <citation type="submission" date="2014-02" db="EMBL/GenBank/DDBJ databases">
        <authorList>
            <person name="Genoscope - CEA"/>
        </authorList>
    </citation>
    <scope>NUCLEOTIDE SEQUENCE</scope>
    <source>
        <strain evidence="9">LS3</strain>
    </source>
</reference>
<name>A0A060T5H3_BLAAD</name>
<keyword evidence="6" id="KW-0067">ATP-binding</keyword>
<keyword evidence="5" id="KW-0418">Kinase</keyword>
<dbReference type="PANTHER" id="PTHR10695:SF46">
    <property type="entry name" value="BIFUNCTIONAL COENZYME A SYNTHASE-RELATED"/>
    <property type="match status" value="1"/>
</dbReference>
<dbReference type="InterPro" id="IPR027417">
    <property type="entry name" value="P-loop_NTPase"/>
</dbReference>
<dbReference type="FunFam" id="3.40.50.300:FF:000991">
    <property type="entry name" value="Dephospho-CoA kinase"/>
    <property type="match status" value="1"/>
</dbReference>
<evidence type="ECO:0000256" key="4">
    <source>
        <dbReference type="ARBA" id="ARBA00022741"/>
    </source>
</evidence>
<dbReference type="GO" id="GO:0005524">
    <property type="term" value="F:ATP binding"/>
    <property type="evidence" value="ECO:0007669"/>
    <property type="project" value="UniProtKB-KW"/>
</dbReference>
<dbReference type="Gene3D" id="3.40.50.300">
    <property type="entry name" value="P-loop containing nucleotide triphosphate hydrolases"/>
    <property type="match status" value="1"/>
</dbReference>
<dbReference type="InterPro" id="IPR001977">
    <property type="entry name" value="Depp_CoAkinase"/>
</dbReference>
<sequence length="239" mass="26730">MLLVGLTGGIATGKSTTSRILRERYGAPIVDADVIAREVVEPGTSAYKKIVARFAKDSPDLLLEDGSLNRPVLGRLVFGPENEAARKDLNSIVHPAVRWEMARQVLVAWAVGHRMVILDVPLLFESKLDRFVGTSMAVVCSEEVELERLLARDSFLDKDDAEKRIASQMSLDEKRRLADHVIENNGGLEELEGQIDAVIRKIRPSAAWTFIEWVLPPVGLLSALYYFVMRNYYQPKAKL</sequence>
<evidence type="ECO:0000256" key="1">
    <source>
        <dbReference type="ARBA" id="ARBA00009018"/>
    </source>
</evidence>
<evidence type="ECO:0000256" key="7">
    <source>
        <dbReference type="ARBA" id="ARBA00022993"/>
    </source>
</evidence>
<dbReference type="NCBIfam" id="TIGR00152">
    <property type="entry name" value="dephospho-CoA kinase"/>
    <property type="match status" value="1"/>
</dbReference>
<dbReference type="PROSITE" id="PS51219">
    <property type="entry name" value="DPCK"/>
    <property type="match status" value="1"/>
</dbReference>
<keyword evidence="4" id="KW-0547">Nucleotide-binding</keyword>
<keyword evidence="2" id="KW-0963">Cytoplasm</keyword>
<keyword evidence="3" id="KW-0808">Transferase</keyword>
<gene>
    <name evidence="9" type="ORF">GNLVRS02_ARAD1B11418g</name>
</gene>
<keyword evidence="7" id="KW-0173">Coenzyme A biosynthesis</keyword>
<evidence type="ECO:0000256" key="8">
    <source>
        <dbReference type="SAM" id="Phobius"/>
    </source>
</evidence>
<dbReference type="HAMAP" id="MF_00376">
    <property type="entry name" value="Dephospho_CoA_kinase"/>
    <property type="match status" value="1"/>
</dbReference>
<evidence type="ECO:0000256" key="5">
    <source>
        <dbReference type="ARBA" id="ARBA00022777"/>
    </source>
</evidence>
<accession>A0A060T5H3</accession>
<dbReference type="GO" id="GO:0015937">
    <property type="term" value="P:coenzyme A biosynthetic process"/>
    <property type="evidence" value="ECO:0007669"/>
    <property type="project" value="UniProtKB-KW"/>
</dbReference>
<proteinExistence type="inferred from homology"/>
<reference evidence="9" key="2">
    <citation type="submission" date="2014-06" db="EMBL/GenBank/DDBJ databases">
        <title>The complete genome of Blastobotrys (Arxula) adeninivorans LS3 - a yeast of biotechnological interest.</title>
        <authorList>
            <person name="Kunze G."/>
            <person name="Gaillardin C."/>
            <person name="Czernicka M."/>
            <person name="Durrens P."/>
            <person name="Martin T."/>
            <person name="Boer E."/>
            <person name="Gabaldon T."/>
            <person name="Cruz J."/>
            <person name="Talla E."/>
            <person name="Marck C."/>
            <person name="Goffeau A."/>
            <person name="Barbe V."/>
            <person name="Baret P."/>
            <person name="Baronian K."/>
            <person name="Beier S."/>
            <person name="Bleykasten C."/>
            <person name="Bode R."/>
            <person name="Casaregola S."/>
            <person name="Despons L."/>
            <person name="Fairhead C."/>
            <person name="Giersberg M."/>
            <person name="Gierski P."/>
            <person name="Hahnel U."/>
            <person name="Hartmann A."/>
            <person name="Jankowska D."/>
            <person name="Jubin C."/>
            <person name="Jung P."/>
            <person name="Lafontaine I."/>
            <person name="Leh-Louis V."/>
            <person name="Lemaire M."/>
            <person name="Marcet-Houben M."/>
            <person name="Mascher M."/>
            <person name="Morel G."/>
            <person name="Richard G.-F."/>
            <person name="Riechen J."/>
            <person name="Sacerdot C."/>
            <person name="Sarkar A."/>
            <person name="Savel G."/>
            <person name="Schacherer J."/>
            <person name="Sherman D."/>
            <person name="Straub M.-L."/>
            <person name="Stein N."/>
            <person name="Thierry A."/>
            <person name="Trautwein-Schult A."/>
            <person name="Westhof E."/>
            <person name="Worch S."/>
            <person name="Dujon B."/>
            <person name="Souciet J.-L."/>
            <person name="Wincker P."/>
            <person name="Scholz U."/>
            <person name="Neuveglise N."/>
        </authorList>
    </citation>
    <scope>NUCLEOTIDE SEQUENCE</scope>
    <source>
        <strain evidence="9">LS3</strain>
    </source>
</reference>
<organism evidence="9">
    <name type="scientific">Blastobotrys adeninivorans</name>
    <name type="common">Yeast</name>
    <name type="synonym">Arxula adeninivorans</name>
    <dbReference type="NCBI Taxonomy" id="409370"/>
    <lineage>
        <taxon>Eukaryota</taxon>
        <taxon>Fungi</taxon>
        <taxon>Dikarya</taxon>
        <taxon>Ascomycota</taxon>
        <taxon>Saccharomycotina</taxon>
        <taxon>Dipodascomycetes</taxon>
        <taxon>Dipodascales</taxon>
        <taxon>Trichomonascaceae</taxon>
        <taxon>Blastobotrys</taxon>
    </lineage>
</organism>
<dbReference type="EMBL" id="HG937692">
    <property type="protein sequence ID" value="CDP36370.1"/>
    <property type="molecule type" value="Genomic_DNA"/>
</dbReference>
<evidence type="ECO:0000256" key="2">
    <source>
        <dbReference type="ARBA" id="ARBA00022490"/>
    </source>
</evidence>
<evidence type="ECO:0000313" key="9">
    <source>
        <dbReference type="EMBL" id="CDP36370.1"/>
    </source>
</evidence>